<dbReference type="AlphaFoldDB" id="A0A5C6M2A3"/>
<keyword evidence="3" id="KW-1185">Reference proteome</keyword>
<feature type="transmembrane region" description="Helical" evidence="1">
    <location>
        <begin position="238"/>
        <end position="257"/>
    </location>
</feature>
<keyword evidence="1" id="KW-1133">Transmembrane helix</keyword>
<evidence type="ECO:0008006" key="4">
    <source>
        <dbReference type="Google" id="ProtNLM"/>
    </source>
</evidence>
<organism evidence="2 3">
    <name type="scientific">Planctomyces bekefii</name>
    <dbReference type="NCBI Taxonomy" id="1653850"/>
    <lineage>
        <taxon>Bacteria</taxon>
        <taxon>Pseudomonadati</taxon>
        <taxon>Planctomycetota</taxon>
        <taxon>Planctomycetia</taxon>
        <taxon>Planctomycetales</taxon>
        <taxon>Planctomycetaceae</taxon>
        <taxon>Planctomyces</taxon>
    </lineage>
</organism>
<proteinExistence type="predicted"/>
<keyword evidence="1" id="KW-0812">Transmembrane</keyword>
<dbReference type="PANTHER" id="PTHR35337">
    <property type="entry name" value="SLR1478 PROTEIN"/>
    <property type="match status" value="1"/>
</dbReference>
<accession>A0A5C6M2A3</accession>
<name>A0A5C6M2A3_9PLAN</name>
<evidence type="ECO:0000313" key="2">
    <source>
        <dbReference type="EMBL" id="TWW08319.1"/>
    </source>
</evidence>
<keyword evidence="1" id="KW-0472">Membrane</keyword>
<comment type="caution">
    <text evidence="2">The sequence shown here is derived from an EMBL/GenBank/DDBJ whole genome shotgun (WGS) entry which is preliminary data.</text>
</comment>
<sequence>LEEYLNDLVAGGHNCLYRTPPTSLASILEFIALGFPRLLRRRWRAFALSTALFLVPFLVGTLVGATRPDLAVLVAGEEQLQQATESYSRQLYTSTDERYTGERSFMFGFYVNNNTGIAFQAFSLGALAGIGTCYVLLSNGISIGLVQGAMLSKGGATAVNFTSFVITHGSLELTAIVISGAAGFVLAQSLLLPGERTRMESLRHHGRESLQLALGAGVMLFGAALLEGYFSPLPIAPAFKYTAGALAWLLVGLWLGLAGRDRVLAEDSAGSAES</sequence>
<feature type="transmembrane region" description="Helical" evidence="1">
    <location>
        <begin position="173"/>
        <end position="192"/>
    </location>
</feature>
<gene>
    <name evidence="2" type="ORF">E3A20_25510</name>
</gene>
<dbReference type="InterPro" id="IPR002798">
    <property type="entry name" value="SpoIIM-like"/>
</dbReference>
<evidence type="ECO:0000256" key="1">
    <source>
        <dbReference type="SAM" id="Phobius"/>
    </source>
</evidence>
<evidence type="ECO:0000313" key="3">
    <source>
        <dbReference type="Proteomes" id="UP000321083"/>
    </source>
</evidence>
<reference evidence="2 3" key="1">
    <citation type="submission" date="2019-08" db="EMBL/GenBank/DDBJ databases">
        <title>100 year-old enigma solved: identification of Planctomyces bekefii, the type genus and species of the phylum Planctomycetes.</title>
        <authorList>
            <person name="Svetlana D.N."/>
            <person name="Overmann J."/>
        </authorList>
    </citation>
    <scope>NUCLEOTIDE SEQUENCE [LARGE SCALE GENOMIC DNA]</scope>
    <source>
        <strain evidence="2">Phe10_nw2017</strain>
    </source>
</reference>
<feature type="transmembrane region" description="Helical" evidence="1">
    <location>
        <begin position="117"/>
        <end position="137"/>
    </location>
</feature>
<dbReference type="PANTHER" id="PTHR35337:SF1">
    <property type="entry name" value="SLR1478 PROTEIN"/>
    <property type="match status" value="1"/>
</dbReference>
<dbReference type="Proteomes" id="UP000321083">
    <property type="component" value="Unassembled WGS sequence"/>
</dbReference>
<feature type="transmembrane region" description="Helical" evidence="1">
    <location>
        <begin position="212"/>
        <end position="232"/>
    </location>
</feature>
<dbReference type="Pfam" id="PF01944">
    <property type="entry name" value="SpoIIM"/>
    <property type="match status" value="1"/>
</dbReference>
<feature type="transmembrane region" description="Helical" evidence="1">
    <location>
        <begin position="45"/>
        <end position="65"/>
    </location>
</feature>
<reference evidence="2 3" key="2">
    <citation type="submission" date="2019-08" db="EMBL/GenBank/DDBJ databases">
        <authorList>
            <person name="Henke P."/>
        </authorList>
    </citation>
    <scope>NUCLEOTIDE SEQUENCE [LARGE SCALE GENOMIC DNA]</scope>
    <source>
        <strain evidence="2">Phe10_nw2017</strain>
    </source>
</reference>
<feature type="transmembrane region" description="Helical" evidence="1">
    <location>
        <begin position="149"/>
        <end position="167"/>
    </location>
</feature>
<dbReference type="EMBL" id="SRHE01000728">
    <property type="protein sequence ID" value="TWW08319.1"/>
    <property type="molecule type" value="Genomic_DNA"/>
</dbReference>
<protein>
    <recommendedName>
        <fullName evidence="4">Stage II sporulation protein M</fullName>
    </recommendedName>
</protein>
<feature type="non-terminal residue" evidence="2">
    <location>
        <position position="1"/>
    </location>
</feature>